<protein>
    <recommendedName>
        <fullName evidence="7">Lipoprotein</fullName>
    </recommendedName>
</protein>
<evidence type="ECO:0008006" key="7">
    <source>
        <dbReference type="Google" id="ProtNLM"/>
    </source>
</evidence>
<feature type="compositionally biased region" description="Polar residues" evidence="1">
    <location>
        <begin position="27"/>
        <end position="43"/>
    </location>
</feature>
<dbReference type="EMBL" id="LS483468">
    <property type="protein sequence ID" value="SQI34096.1"/>
    <property type="molecule type" value="Genomic_DNA"/>
</dbReference>
<dbReference type="InterPro" id="IPR055797">
    <property type="entry name" value="DUF7373"/>
</dbReference>
<dbReference type="Pfam" id="PF24088">
    <property type="entry name" value="DUF7373"/>
    <property type="match status" value="1"/>
</dbReference>
<sequence length="431" mass="45891">MPISRTPRAVLALAAVATVTVAGCTSGTDADSQIDNSATSTETAGGALDLNSLDTGDYNTEPRDFVAEGQFAGDFGPAVEGQRLAEFVVHPHDVDPTLVAGGVRNGVSVGGVGSFLQAGADDTIVQYGLISGFHSFRDNPEQTRELGIAVWRFPSEADAAGAAEALYLNALDPEDSAFSSGPQTPLTLDGLPGTYATTHLWETGTEDVGTFTPQGMFVISTYARDADADTAWLTSTTETAVQQQMALLDRFPPTPTEEIERLPVDVDKVLARSVGFVESENSRNSDSAVYGPDGFLHFTIDPVATQKIFDTAGVDRVAVHNSNVYRAGSNAAAEELRDGIAEIFLGEYPDLIEDTSITQELPGTTCWSGDTTQGRVAFCLMVHDRYMAELSGHRPIGNTDPDKDTLRTVPQRLGAQYTKFVRADEVGLGKN</sequence>
<dbReference type="AlphaFoldDB" id="A0A2X4U2Q6"/>
<gene>
    <name evidence="5" type="ORF">NCTC10994_02711</name>
</gene>
<evidence type="ECO:0000256" key="1">
    <source>
        <dbReference type="SAM" id="MobiDB-lite"/>
    </source>
</evidence>
<organism evidence="5 6">
    <name type="scientific">Rhodococcus coprophilus</name>
    <dbReference type="NCBI Taxonomy" id="38310"/>
    <lineage>
        <taxon>Bacteria</taxon>
        <taxon>Bacillati</taxon>
        <taxon>Actinomycetota</taxon>
        <taxon>Actinomycetes</taxon>
        <taxon>Mycobacteriales</taxon>
        <taxon>Nocardiaceae</taxon>
        <taxon>Rhodococcus</taxon>
    </lineage>
</organism>
<name>A0A2X4U2Q6_9NOCA</name>
<evidence type="ECO:0000256" key="2">
    <source>
        <dbReference type="SAM" id="SignalP"/>
    </source>
</evidence>
<dbReference type="InterPro" id="IPR056463">
    <property type="entry name" value="DUF7373_C"/>
</dbReference>
<accession>A0A2X4U2Q6</accession>
<dbReference type="KEGG" id="rcr:NCTC10994_02711"/>
<feature type="chain" id="PRO_5038478890" description="Lipoprotein" evidence="2">
    <location>
        <begin position="23"/>
        <end position="431"/>
    </location>
</feature>
<feature type="region of interest" description="Disordered" evidence="1">
    <location>
        <begin position="27"/>
        <end position="48"/>
    </location>
</feature>
<feature type="domain" description="DUF7373" evidence="3">
    <location>
        <begin position="74"/>
        <end position="264"/>
    </location>
</feature>
<reference evidence="5 6" key="1">
    <citation type="submission" date="2018-06" db="EMBL/GenBank/DDBJ databases">
        <authorList>
            <consortium name="Pathogen Informatics"/>
            <person name="Doyle S."/>
        </authorList>
    </citation>
    <scope>NUCLEOTIDE SEQUENCE [LARGE SCALE GENOMIC DNA]</scope>
    <source>
        <strain evidence="5 6">NCTC10994</strain>
    </source>
</reference>
<evidence type="ECO:0000313" key="5">
    <source>
        <dbReference type="EMBL" id="SQI34096.1"/>
    </source>
</evidence>
<dbReference type="Proteomes" id="UP000249091">
    <property type="component" value="Chromosome 1"/>
</dbReference>
<evidence type="ECO:0000259" key="4">
    <source>
        <dbReference type="Pfam" id="PF24092"/>
    </source>
</evidence>
<feature type="domain" description="DUF7373" evidence="4">
    <location>
        <begin position="270"/>
        <end position="393"/>
    </location>
</feature>
<keyword evidence="2" id="KW-0732">Signal</keyword>
<dbReference type="STRING" id="1219011.GCA_001895045_02502"/>
<proteinExistence type="predicted"/>
<dbReference type="Pfam" id="PF24092">
    <property type="entry name" value="DUF7373_C"/>
    <property type="match status" value="1"/>
</dbReference>
<feature type="signal peptide" evidence="2">
    <location>
        <begin position="1"/>
        <end position="22"/>
    </location>
</feature>
<evidence type="ECO:0000313" key="6">
    <source>
        <dbReference type="Proteomes" id="UP000249091"/>
    </source>
</evidence>
<dbReference type="RefSeq" id="WP_072700965.1">
    <property type="nucleotide sequence ID" value="NZ_JAFBBL010000001.1"/>
</dbReference>
<dbReference type="PROSITE" id="PS51257">
    <property type="entry name" value="PROKAR_LIPOPROTEIN"/>
    <property type="match status" value="1"/>
</dbReference>
<evidence type="ECO:0000259" key="3">
    <source>
        <dbReference type="Pfam" id="PF24088"/>
    </source>
</evidence>
<keyword evidence="6" id="KW-1185">Reference proteome</keyword>